<proteinExistence type="inferred from homology"/>
<evidence type="ECO:0000313" key="7">
    <source>
        <dbReference type="Proteomes" id="UP000634136"/>
    </source>
</evidence>
<keyword evidence="3" id="KW-0472">Membrane</keyword>
<keyword evidence="7" id="KW-1185">Reference proteome</keyword>
<dbReference type="FunFam" id="3.30.300.30:FF:000007">
    <property type="entry name" value="4-coumarate--CoA ligase 2"/>
    <property type="match status" value="1"/>
</dbReference>
<dbReference type="Gene3D" id="3.40.50.12780">
    <property type="entry name" value="N-terminal domain of ligase-like"/>
    <property type="match status" value="1"/>
</dbReference>
<dbReference type="InterPro" id="IPR020845">
    <property type="entry name" value="AMP-binding_CS"/>
</dbReference>
<sequence length="555" mass="60233">MANNSQTNPIHNIDPNTGFCSQTRIFHSLRPNIPLPPPSLPLSIAHYALSLLPPATAASTTPVLIDSLTGRHVSYSLFLHQIKTLSSSLLSLAPLSKGHVAFILAPSSLHIPLLYFSLLSLGLTISPANPLGSDSDVTHQVRLTKPVIAFATSSTSHKIPNLPYGTVLIDSPHFLSMIDGTSGSFDSDNDPVEVSQSETAAILFSSGTTGRVKGVSLTHRNFIALIGGIYHLRHNHNDESRHVSLFPLPLFHVFGFFALVSAIAFGGTLVMMQRFDFDGMLKAVERYRITRVPVAPPLVVALTKSELVNRYDLSSLRLLGCGGAPLGKEVAENFKAKFPNVEILEGYGLTESGGAVSRMVGGDEAKRHGSVGRLEHSMEAKIVDPVSGEALLPSQKGELWLRGPTIMKGYVGDKKATAETLDSEGWLKTGDLCYFDSHGFLFIVDRLKELIKYKAYQVPPAELEHLLLSNPHIADAAVIPYPDEDAGEIPMAFVVRKRGSNISASMVMDFVEKQVAPYKKIRRVCFVELIPKSPAGKILRRELAAYALSTASSKL</sequence>
<dbReference type="CDD" id="cd05904">
    <property type="entry name" value="4CL"/>
    <property type="match status" value="1"/>
</dbReference>
<dbReference type="InterPro" id="IPR042099">
    <property type="entry name" value="ANL_N_sf"/>
</dbReference>
<keyword evidence="3" id="KW-0812">Transmembrane</keyword>
<dbReference type="PANTHER" id="PTHR24096">
    <property type="entry name" value="LONG-CHAIN-FATTY-ACID--COA LIGASE"/>
    <property type="match status" value="1"/>
</dbReference>
<dbReference type="Gene3D" id="3.30.300.30">
    <property type="match status" value="1"/>
</dbReference>
<evidence type="ECO:0000259" key="4">
    <source>
        <dbReference type="Pfam" id="PF00501"/>
    </source>
</evidence>
<comment type="similarity">
    <text evidence="1">Belongs to the ATP-dependent AMP-binding enzyme family.</text>
</comment>
<protein>
    <submittedName>
        <fullName evidence="6">4-coumarate--CoA ligase-like 9</fullName>
    </submittedName>
</protein>
<comment type="caution">
    <text evidence="6">The sequence shown here is derived from an EMBL/GenBank/DDBJ whole genome shotgun (WGS) entry which is preliminary data.</text>
</comment>
<name>A0A834WWU8_9FABA</name>
<evidence type="ECO:0000256" key="3">
    <source>
        <dbReference type="SAM" id="Phobius"/>
    </source>
</evidence>
<evidence type="ECO:0000259" key="5">
    <source>
        <dbReference type="Pfam" id="PF13193"/>
    </source>
</evidence>
<dbReference type="OrthoDB" id="10253869at2759"/>
<feature type="transmembrane region" description="Helical" evidence="3">
    <location>
        <begin position="250"/>
        <end position="272"/>
    </location>
</feature>
<organism evidence="6 7">
    <name type="scientific">Senna tora</name>
    <dbReference type="NCBI Taxonomy" id="362788"/>
    <lineage>
        <taxon>Eukaryota</taxon>
        <taxon>Viridiplantae</taxon>
        <taxon>Streptophyta</taxon>
        <taxon>Embryophyta</taxon>
        <taxon>Tracheophyta</taxon>
        <taxon>Spermatophyta</taxon>
        <taxon>Magnoliopsida</taxon>
        <taxon>eudicotyledons</taxon>
        <taxon>Gunneridae</taxon>
        <taxon>Pentapetalae</taxon>
        <taxon>rosids</taxon>
        <taxon>fabids</taxon>
        <taxon>Fabales</taxon>
        <taxon>Fabaceae</taxon>
        <taxon>Caesalpinioideae</taxon>
        <taxon>Cassia clade</taxon>
        <taxon>Senna</taxon>
    </lineage>
</organism>
<evidence type="ECO:0000256" key="2">
    <source>
        <dbReference type="ARBA" id="ARBA00022598"/>
    </source>
</evidence>
<dbReference type="InterPro" id="IPR000873">
    <property type="entry name" value="AMP-dep_synth/lig_dom"/>
</dbReference>
<evidence type="ECO:0000313" key="6">
    <source>
        <dbReference type="EMBL" id="KAF7833964.1"/>
    </source>
</evidence>
<dbReference type="PROSITE" id="PS00455">
    <property type="entry name" value="AMP_BINDING"/>
    <property type="match status" value="1"/>
</dbReference>
<dbReference type="AlphaFoldDB" id="A0A834WWU8"/>
<dbReference type="GO" id="GO:0016405">
    <property type="term" value="F:CoA-ligase activity"/>
    <property type="evidence" value="ECO:0007669"/>
    <property type="project" value="TreeGrafter"/>
</dbReference>
<gene>
    <name evidence="6" type="ORF">G2W53_008823</name>
</gene>
<reference evidence="6" key="1">
    <citation type="submission" date="2020-09" db="EMBL/GenBank/DDBJ databases">
        <title>Genome-Enabled Discovery of Anthraquinone Biosynthesis in Senna tora.</title>
        <authorList>
            <person name="Kang S.-H."/>
            <person name="Pandey R.P."/>
            <person name="Lee C.-M."/>
            <person name="Sim J.-S."/>
            <person name="Jeong J.-T."/>
            <person name="Choi B.-S."/>
            <person name="Jung M."/>
            <person name="Ginzburg D."/>
            <person name="Zhao K."/>
            <person name="Won S.Y."/>
            <person name="Oh T.-J."/>
            <person name="Yu Y."/>
            <person name="Kim N.-H."/>
            <person name="Lee O.R."/>
            <person name="Lee T.-H."/>
            <person name="Bashyal P."/>
            <person name="Kim T.-S."/>
            <person name="Lee W.-H."/>
            <person name="Kawkins C."/>
            <person name="Kim C.-K."/>
            <person name="Kim J.S."/>
            <person name="Ahn B.O."/>
            <person name="Rhee S.Y."/>
            <person name="Sohng J.K."/>
        </authorList>
    </citation>
    <scope>NUCLEOTIDE SEQUENCE</scope>
    <source>
        <tissue evidence="6">Leaf</tissue>
    </source>
</reference>
<dbReference type="PANTHER" id="PTHR24096:SF251">
    <property type="entry name" value="4-COUMARATE--COA LIGASE-LIKE 9"/>
    <property type="match status" value="1"/>
</dbReference>
<dbReference type="EMBL" id="JAAIUW010000004">
    <property type="protein sequence ID" value="KAF7833964.1"/>
    <property type="molecule type" value="Genomic_DNA"/>
</dbReference>
<accession>A0A834WWU8</accession>
<keyword evidence="2 6" id="KW-0436">Ligase</keyword>
<dbReference type="InterPro" id="IPR045851">
    <property type="entry name" value="AMP-bd_C_sf"/>
</dbReference>
<dbReference type="Pfam" id="PF13193">
    <property type="entry name" value="AMP-binding_C"/>
    <property type="match status" value="1"/>
</dbReference>
<dbReference type="InterPro" id="IPR025110">
    <property type="entry name" value="AMP-bd_C"/>
</dbReference>
<keyword evidence="3" id="KW-1133">Transmembrane helix</keyword>
<dbReference type="SUPFAM" id="SSF56801">
    <property type="entry name" value="Acetyl-CoA synthetase-like"/>
    <property type="match status" value="1"/>
</dbReference>
<feature type="domain" description="AMP-binding enzyme C-terminal" evidence="5">
    <location>
        <begin position="462"/>
        <end position="537"/>
    </location>
</feature>
<dbReference type="Proteomes" id="UP000634136">
    <property type="component" value="Unassembled WGS sequence"/>
</dbReference>
<feature type="domain" description="AMP-dependent synthetase/ligase" evidence="4">
    <location>
        <begin position="61"/>
        <end position="410"/>
    </location>
</feature>
<dbReference type="Pfam" id="PF00501">
    <property type="entry name" value="AMP-binding"/>
    <property type="match status" value="1"/>
</dbReference>
<evidence type="ECO:0000256" key="1">
    <source>
        <dbReference type="ARBA" id="ARBA00006432"/>
    </source>
</evidence>